<evidence type="ECO:0000256" key="1">
    <source>
        <dbReference type="SAM" id="MobiDB-lite"/>
    </source>
</evidence>
<evidence type="ECO:0000313" key="2">
    <source>
        <dbReference type="EMBL" id="KAL3534753.1"/>
    </source>
</evidence>
<protein>
    <submittedName>
        <fullName evidence="2">Uncharacterized protein</fullName>
    </submittedName>
</protein>
<feature type="region of interest" description="Disordered" evidence="1">
    <location>
        <begin position="1"/>
        <end position="23"/>
    </location>
</feature>
<dbReference type="AlphaFoldDB" id="A0ABD3AUJ1"/>
<name>A0ABD3AUJ1_9GENT</name>
<organism evidence="2 3">
    <name type="scientific">Cinchona calisaya</name>
    <dbReference type="NCBI Taxonomy" id="153742"/>
    <lineage>
        <taxon>Eukaryota</taxon>
        <taxon>Viridiplantae</taxon>
        <taxon>Streptophyta</taxon>
        <taxon>Embryophyta</taxon>
        <taxon>Tracheophyta</taxon>
        <taxon>Spermatophyta</taxon>
        <taxon>Magnoliopsida</taxon>
        <taxon>eudicotyledons</taxon>
        <taxon>Gunneridae</taxon>
        <taxon>Pentapetalae</taxon>
        <taxon>asterids</taxon>
        <taxon>lamiids</taxon>
        <taxon>Gentianales</taxon>
        <taxon>Rubiaceae</taxon>
        <taxon>Cinchonoideae</taxon>
        <taxon>Cinchoneae</taxon>
        <taxon>Cinchona</taxon>
    </lineage>
</organism>
<gene>
    <name evidence="2" type="ORF">ACH5RR_003214</name>
</gene>
<proteinExistence type="predicted"/>
<dbReference type="Proteomes" id="UP001630127">
    <property type="component" value="Unassembled WGS sequence"/>
</dbReference>
<comment type="caution">
    <text evidence="2">The sequence shown here is derived from an EMBL/GenBank/DDBJ whole genome shotgun (WGS) entry which is preliminary data.</text>
</comment>
<evidence type="ECO:0000313" key="3">
    <source>
        <dbReference type="Proteomes" id="UP001630127"/>
    </source>
</evidence>
<dbReference type="EMBL" id="JBJUIK010000002">
    <property type="protein sequence ID" value="KAL3534753.1"/>
    <property type="molecule type" value="Genomic_DNA"/>
</dbReference>
<keyword evidence="3" id="KW-1185">Reference proteome</keyword>
<reference evidence="2 3" key="1">
    <citation type="submission" date="2024-11" db="EMBL/GenBank/DDBJ databases">
        <title>A near-complete genome assembly of Cinchona calisaya.</title>
        <authorList>
            <person name="Lian D.C."/>
            <person name="Zhao X.W."/>
            <person name="Wei L."/>
        </authorList>
    </citation>
    <scope>NUCLEOTIDE SEQUENCE [LARGE SCALE GENOMIC DNA]</scope>
    <source>
        <tissue evidence="2">Nenye</tissue>
    </source>
</reference>
<sequence length="158" mass="17721">MAGGEGTGLDNSGKVRAETEEHDGELADVGGFWRYKEQERPASVLNSLQAFCIGDHPYAHVTVTLTSKECQLAHIRNVFDKRMCPHGQVTPKMDITCLRRTLKFINCLRKFKELTSVHIKFSYEMGTSSSMLLEWMAKFGPELESVVALLPTSVQKKT</sequence>
<accession>A0ABD3AUJ1</accession>